<dbReference type="Proteomes" id="UP001229421">
    <property type="component" value="Unassembled WGS sequence"/>
</dbReference>
<organism evidence="6 7">
    <name type="scientific">Tagetes erecta</name>
    <name type="common">African marigold</name>
    <dbReference type="NCBI Taxonomy" id="13708"/>
    <lineage>
        <taxon>Eukaryota</taxon>
        <taxon>Viridiplantae</taxon>
        <taxon>Streptophyta</taxon>
        <taxon>Embryophyta</taxon>
        <taxon>Tracheophyta</taxon>
        <taxon>Spermatophyta</taxon>
        <taxon>Magnoliopsida</taxon>
        <taxon>eudicotyledons</taxon>
        <taxon>Gunneridae</taxon>
        <taxon>Pentapetalae</taxon>
        <taxon>asterids</taxon>
        <taxon>campanulids</taxon>
        <taxon>Asterales</taxon>
        <taxon>Asteraceae</taxon>
        <taxon>Asteroideae</taxon>
        <taxon>Heliantheae alliance</taxon>
        <taxon>Tageteae</taxon>
        <taxon>Tagetes</taxon>
    </lineage>
</organism>
<feature type="domain" description="EF-hand" evidence="5">
    <location>
        <begin position="187"/>
        <end position="222"/>
    </location>
</feature>
<dbReference type="SMART" id="SM00054">
    <property type="entry name" value="EFh"/>
    <property type="match status" value="4"/>
</dbReference>
<feature type="transmembrane region" description="Helical" evidence="4">
    <location>
        <begin position="506"/>
        <end position="526"/>
    </location>
</feature>
<proteinExistence type="predicted"/>
<feature type="transmembrane region" description="Helical" evidence="4">
    <location>
        <begin position="101"/>
        <end position="121"/>
    </location>
</feature>
<accession>A0AAD8NY59</accession>
<evidence type="ECO:0000256" key="1">
    <source>
        <dbReference type="ARBA" id="ARBA00022449"/>
    </source>
</evidence>
<comment type="caution">
    <text evidence="6">The sequence shown here is derived from an EMBL/GenBank/DDBJ whole genome shotgun (WGS) entry which is preliminary data.</text>
</comment>
<keyword evidence="2" id="KW-0106">Calcium</keyword>
<keyword evidence="3" id="KW-0406">Ion transport</keyword>
<keyword evidence="1" id="KW-0813">Transport</keyword>
<dbReference type="PROSITE" id="PS50222">
    <property type="entry name" value="EF_HAND_2"/>
    <property type="match status" value="2"/>
</dbReference>
<feature type="transmembrane region" description="Helical" evidence="4">
    <location>
        <begin position="31"/>
        <end position="50"/>
    </location>
</feature>
<keyword evidence="4" id="KW-0472">Membrane</keyword>
<dbReference type="InterPro" id="IPR002048">
    <property type="entry name" value="EF_hand_dom"/>
</dbReference>
<evidence type="ECO:0000259" key="5">
    <source>
        <dbReference type="PROSITE" id="PS50222"/>
    </source>
</evidence>
<feature type="domain" description="EF-hand" evidence="5">
    <location>
        <begin position="234"/>
        <end position="263"/>
    </location>
</feature>
<evidence type="ECO:0000256" key="4">
    <source>
        <dbReference type="SAM" id="Phobius"/>
    </source>
</evidence>
<feature type="transmembrane region" description="Helical" evidence="4">
    <location>
        <begin position="560"/>
        <end position="580"/>
    </location>
</feature>
<dbReference type="Pfam" id="PF13499">
    <property type="entry name" value="EF-hand_7"/>
    <property type="match status" value="2"/>
</dbReference>
<keyword evidence="1" id="KW-0050">Antiport</keyword>
<dbReference type="SUPFAM" id="SSF47473">
    <property type="entry name" value="EF-hand"/>
    <property type="match status" value="1"/>
</dbReference>
<feature type="transmembrane region" description="Helical" evidence="4">
    <location>
        <begin position="127"/>
        <end position="144"/>
    </location>
</feature>
<dbReference type="CDD" id="cd00051">
    <property type="entry name" value="EFh"/>
    <property type="match status" value="1"/>
</dbReference>
<dbReference type="Gene3D" id="1.10.238.10">
    <property type="entry name" value="EF-hand"/>
    <property type="match status" value="2"/>
</dbReference>
<gene>
    <name evidence="6" type="ORF">QVD17_14822</name>
</gene>
<reference evidence="6" key="1">
    <citation type="journal article" date="2023" name="bioRxiv">
        <title>Improved chromosome-level genome assembly for marigold (Tagetes erecta).</title>
        <authorList>
            <person name="Jiang F."/>
            <person name="Yuan L."/>
            <person name="Wang S."/>
            <person name="Wang H."/>
            <person name="Xu D."/>
            <person name="Wang A."/>
            <person name="Fan W."/>
        </authorList>
    </citation>
    <scope>NUCLEOTIDE SEQUENCE</scope>
    <source>
        <strain evidence="6">WSJ</strain>
        <tissue evidence="6">Leaf</tissue>
    </source>
</reference>
<feature type="transmembrane region" description="Helical" evidence="4">
    <location>
        <begin position="435"/>
        <end position="453"/>
    </location>
</feature>
<feature type="transmembrane region" description="Helical" evidence="4">
    <location>
        <begin position="532"/>
        <end position="553"/>
    </location>
</feature>
<sequence length="582" mass="66542">MAFPRIVLVIVGGIASTELAAQNQVTFGVSMYAGTTLITLTLVWGLSIILNQERLPRKPETAPVQQHHDESSTKCLPLINHKLAILKDNGVNVNYKWKREIVVMMLLSLIPFAAVELVVLIKSPLTILFALIVSIVLLVSYFAYQIWNPWIQDKSLAYLKEDNLRIWFFYHIERLVEGKLVDEHGIPKRDALESIFIIADTDKDGHISHKELESLIEDQLQLKKKHISTEYAKEEILKQFDDNESGFINLLEFQDGCTKWLKKWKDDEYSSNSVPKNIWAQVTKAAIENERENLTQTEQIMPRILNQVNKKYGLLKENGDVDREKIKELFSRYKSSGGNAINRSELQEFIKTLDFGVSLDHDKIFNKLAKDFDVDKSHDTIEENEFVEGFVKWIDIAINHDPTIKDPNVAIAKFEEDWWAEIDTPINMVIPKRRIFYVIFGVPIMSLISRALTQSVMQFSNAAHIPLNLTSFVVLPFVMNAKIVIKPFLHAGPRVSRNASLTFSQIYNGLVMNNLLGLLTLLAIVYAKGLSWTYSAEVLTIMLPCVVVGIFALKCNTYPLWVSIFAMLLYPIYVYFYCIFGS</sequence>
<dbReference type="InterPro" id="IPR018247">
    <property type="entry name" value="EF_Hand_1_Ca_BS"/>
</dbReference>
<dbReference type="PANTHER" id="PTHR31503:SF85">
    <property type="entry name" value="CALCIUM-BINDING EF-HAND FAMILY PROTEIN"/>
    <property type="match status" value="1"/>
</dbReference>
<dbReference type="EMBL" id="JAUHHV010000004">
    <property type="protein sequence ID" value="KAK1426153.1"/>
    <property type="molecule type" value="Genomic_DNA"/>
</dbReference>
<name>A0AAD8NY59_TARER</name>
<feature type="transmembrane region" description="Helical" evidence="4">
    <location>
        <begin position="465"/>
        <end position="485"/>
    </location>
</feature>
<keyword evidence="7" id="KW-1185">Reference proteome</keyword>
<evidence type="ECO:0000313" key="7">
    <source>
        <dbReference type="Proteomes" id="UP001229421"/>
    </source>
</evidence>
<evidence type="ECO:0000256" key="2">
    <source>
        <dbReference type="ARBA" id="ARBA00022837"/>
    </source>
</evidence>
<evidence type="ECO:0000256" key="3">
    <source>
        <dbReference type="ARBA" id="ARBA00023065"/>
    </source>
</evidence>
<dbReference type="GO" id="GO:0005509">
    <property type="term" value="F:calcium ion binding"/>
    <property type="evidence" value="ECO:0007669"/>
    <property type="project" value="InterPro"/>
</dbReference>
<evidence type="ECO:0000313" key="6">
    <source>
        <dbReference type="EMBL" id="KAK1426153.1"/>
    </source>
</evidence>
<keyword evidence="4" id="KW-1133">Transmembrane helix</keyword>
<keyword evidence="4" id="KW-0812">Transmembrane</keyword>
<dbReference type="GO" id="GO:0015369">
    <property type="term" value="F:calcium:proton antiporter activity"/>
    <property type="evidence" value="ECO:0007669"/>
    <property type="project" value="TreeGrafter"/>
</dbReference>
<dbReference type="InterPro" id="IPR011992">
    <property type="entry name" value="EF-hand-dom_pair"/>
</dbReference>
<dbReference type="PROSITE" id="PS00018">
    <property type="entry name" value="EF_HAND_1"/>
    <property type="match status" value="2"/>
</dbReference>
<protein>
    <recommendedName>
        <fullName evidence="5">EF-hand domain-containing protein</fullName>
    </recommendedName>
</protein>
<dbReference type="GO" id="GO:0016020">
    <property type="term" value="C:membrane"/>
    <property type="evidence" value="ECO:0007669"/>
    <property type="project" value="InterPro"/>
</dbReference>
<dbReference type="InterPro" id="IPR004713">
    <property type="entry name" value="CaH_exchang"/>
</dbReference>
<dbReference type="AlphaFoldDB" id="A0AAD8NY59"/>
<dbReference type="PANTHER" id="PTHR31503">
    <property type="entry name" value="VACUOLAR CALCIUM ION TRANSPORTER"/>
    <property type="match status" value="1"/>
</dbReference>
<dbReference type="GO" id="GO:0006874">
    <property type="term" value="P:intracellular calcium ion homeostasis"/>
    <property type="evidence" value="ECO:0007669"/>
    <property type="project" value="TreeGrafter"/>
</dbReference>